<evidence type="ECO:0000313" key="2">
    <source>
        <dbReference type="EMBL" id="KHQ53880.1"/>
    </source>
</evidence>
<dbReference type="EMBL" id="JSUQ01000005">
    <property type="protein sequence ID" value="KHQ53880.1"/>
    <property type="molecule type" value="Genomic_DNA"/>
</dbReference>
<proteinExistence type="predicted"/>
<reference evidence="2 3" key="1">
    <citation type="submission" date="2014-10" db="EMBL/GenBank/DDBJ databases">
        <title>Genome sequence of Ponticoccus sp. strain UMTAT08 isolated from clonal culture of toxic dinoflagellate Alexandrium tamiyavanichii.</title>
        <authorList>
            <person name="Gan H.Y."/>
            <person name="Muhd D.-D."/>
            <person name="Mohd Noor M.E."/>
            <person name="Yeong Y.S."/>
            <person name="Usup G."/>
        </authorList>
    </citation>
    <scope>NUCLEOTIDE SEQUENCE [LARGE SCALE GENOMIC DNA]</scope>
    <source>
        <strain evidence="2 3">UMTAT08</strain>
    </source>
</reference>
<dbReference type="AlphaFoldDB" id="A0A0B3RRZ5"/>
<evidence type="ECO:0000313" key="3">
    <source>
        <dbReference type="Proteomes" id="UP000030960"/>
    </source>
</evidence>
<keyword evidence="3" id="KW-1185">Reference proteome</keyword>
<sequence length="192" mass="20822">MTSDRPDGSPTPARLRVSALRQTGPTHFRLEPGPEARAAHAAELGAQSLRKMRFTGQLTPLGKYGWRLEGDLGATAVQSCIVTLEPVTTRIDTHVVREFLPPERIAQPEAGTETEMPEDDSVEELGDEIDLEAVMLEALSLALPTYPRKEGVELGEAQFAAEGVAPMTDEDSKPFAGLAGLREKMQNKGEDD</sequence>
<dbReference type="PATRIC" id="fig|1515334.3.peg.1468"/>
<evidence type="ECO:0000256" key="1">
    <source>
        <dbReference type="SAM" id="MobiDB-lite"/>
    </source>
</evidence>
<dbReference type="InterPro" id="IPR003772">
    <property type="entry name" value="YceD"/>
</dbReference>
<dbReference type="Proteomes" id="UP000030960">
    <property type="component" value="Unassembled WGS sequence"/>
</dbReference>
<dbReference type="OrthoDB" id="8443793at2"/>
<accession>A0A0B3RRZ5</accession>
<organism evidence="2 3">
    <name type="scientific">Mameliella alba</name>
    <dbReference type="NCBI Taxonomy" id="561184"/>
    <lineage>
        <taxon>Bacteria</taxon>
        <taxon>Pseudomonadati</taxon>
        <taxon>Pseudomonadota</taxon>
        <taxon>Alphaproteobacteria</taxon>
        <taxon>Rhodobacterales</taxon>
        <taxon>Roseobacteraceae</taxon>
        <taxon>Mameliella</taxon>
    </lineage>
</organism>
<protein>
    <submittedName>
        <fullName evidence="2">Putative metal-binding protein, possibly nucleic acid-binding protein</fullName>
    </submittedName>
</protein>
<gene>
    <name evidence="2" type="ORF">OA50_01467</name>
</gene>
<accession>A0A225QW48</accession>
<dbReference type="Pfam" id="PF02620">
    <property type="entry name" value="YceD"/>
    <property type="match status" value="1"/>
</dbReference>
<comment type="caution">
    <text evidence="2">The sequence shown here is derived from an EMBL/GenBank/DDBJ whole genome shotgun (WGS) entry which is preliminary data.</text>
</comment>
<feature type="compositionally biased region" description="Basic and acidic residues" evidence="1">
    <location>
        <begin position="181"/>
        <end position="192"/>
    </location>
</feature>
<name>A0A0B3RRZ5_9RHOB</name>
<dbReference type="STRING" id="561184.SAMN05216376_101369"/>
<dbReference type="RefSeq" id="WP_052244344.1">
    <property type="nucleotide sequence ID" value="NZ_JAHVJH010000004.1"/>
</dbReference>
<feature type="region of interest" description="Disordered" evidence="1">
    <location>
        <begin position="165"/>
        <end position="192"/>
    </location>
</feature>